<accession>A0AAD9N3W4</accession>
<keyword evidence="2" id="KW-1185">Reference proteome</keyword>
<dbReference type="Proteomes" id="UP001208570">
    <property type="component" value="Unassembled WGS sequence"/>
</dbReference>
<feature type="non-terminal residue" evidence="1">
    <location>
        <position position="1"/>
    </location>
</feature>
<comment type="caution">
    <text evidence="1">The sequence shown here is derived from an EMBL/GenBank/DDBJ whole genome shotgun (WGS) entry which is preliminary data.</text>
</comment>
<evidence type="ECO:0000313" key="2">
    <source>
        <dbReference type="Proteomes" id="UP001208570"/>
    </source>
</evidence>
<dbReference type="SUPFAM" id="SSF64268">
    <property type="entry name" value="PX domain"/>
    <property type="match status" value="1"/>
</dbReference>
<dbReference type="GO" id="GO:0035091">
    <property type="term" value="F:phosphatidylinositol binding"/>
    <property type="evidence" value="ECO:0007669"/>
    <property type="project" value="InterPro"/>
</dbReference>
<dbReference type="AlphaFoldDB" id="A0AAD9N3W4"/>
<evidence type="ECO:0000313" key="1">
    <source>
        <dbReference type="EMBL" id="KAK2154091.1"/>
    </source>
</evidence>
<protein>
    <recommendedName>
        <fullName evidence="3">PX domain-containing protein</fullName>
    </recommendedName>
</protein>
<dbReference type="Gene3D" id="3.30.1520.10">
    <property type="entry name" value="Phox-like domain"/>
    <property type="match status" value="1"/>
</dbReference>
<evidence type="ECO:0008006" key="3">
    <source>
        <dbReference type="Google" id="ProtNLM"/>
    </source>
</evidence>
<proteinExistence type="predicted"/>
<gene>
    <name evidence="1" type="ORF">LSH36_277g03084</name>
</gene>
<dbReference type="EMBL" id="JAODUP010000277">
    <property type="protein sequence ID" value="KAK2154091.1"/>
    <property type="molecule type" value="Genomic_DNA"/>
</dbReference>
<dbReference type="InterPro" id="IPR036871">
    <property type="entry name" value="PX_dom_sf"/>
</dbReference>
<organism evidence="1 2">
    <name type="scientific">Paralvinella palmiformis</name>
    <dbReference type="NCBI Taxonomy" id="53620"/>
    <lineage>
        <taxon>Eukaryota</taxon>
        <taxon>Metazoa</taxon>
        <taxon>Spiralia</taxon>
        <taxon>Lophotrochozoa</taxon>
        <taxon>Annelida</taxon>
        <taxon>Polychaeta</taxon>
        <taxon>Sedentaria</taxon>
        <taxon>Canalipalpata</taxon>
        <taxon>Terebellida</taxon>
        <taxon>Terebelliformia</taxon>
        <taxon>Alvinellidae</taxon>
        <taxon>Paralvinella</taxon>
    </lineage>
</organism>
<sequence>NAMATIELRVQNPMTHTTANGKFTSYLIYIEKHILFHSTPPPLPPKTFFRDRFDPELIEYRKAGLELFLHGDNVVHLFLQSPLSIEAIDGVIKQPQGQSVATIITEHAQQAQGICQDCHRELYPTGTNAKGVPCDEVSNITQQTCPHDIFSPTRPHSFDFSHCIMGQSMSYDSADEPNHLANMAANTSQD</sequence>
<reference evidence="1" key="1">
    <citation type="journal article" date="2023" name="Mol. Biol. Evol.">
        <title>Third-Generation Sequencing Reveals the Adaptive Role of the Epigenome in Three Deep-Sea Polychaetes.</title>
        <authorList>
            <person name="Perez M."/>
            <person name="Aroh O."/>
            <person name="Sun Y."/>
            <person name="Lan Y."/>
            <person name="Juniper S.K."/>
            <person name="Young C.R."/>
            <person name="Angers B."/>
            <person name="Qian P.Y."/>
        </authorList>
    </citation>
    <scope>NUCLEOTIDE SEQUENCE</scope>
    <source>
        <strain evidence="1">P08H-3</strain>
    </source>
</reference>
<name>A0AAD9N3W4_9ANNE</name>